<name>A0A158BPU4_9BURK</name>
<comment type="caution">
    <text evidence="1">The sequence shown here is derived from an EMBL/GenBank/DDBJ whole genome shotgun (WGS) entry which is preliminary data.</text>
</comment>
<dbReference type="EMBL" id="FCOA02000013">
    <property type="protein sequence ID" value="SAK72010.1"/>
    <property type="molecule type" value="Genomic_DNA"/>
</dbReference>
<sequence>MKAARWTQQDGTGLEHLVLNERPDNIVIESAVVGENEAHAFGLIYRIECNARWQVTRLALKLAGGATLDLHRRDGNNGDAHAWSDADGAPRETLRGCIDVDLTATPFTNTLPIRRLKLERGERRVIRVVYVRVPELSVSAVEQAYTCIEPNHRYRYEGLDTGFTADIAVDEDGLVLDYPGLFKRIVGPEAR</sequence>
<dbReference type="Pfam" id="PF06475">
    <property type="entry name" value="Glycolipid_bind"/>
    <property type="match status" value="1"/>
</dbReference>
<proteinExistence type="predicted"/>
<dbReference type="SUPFAM" id="SSF159275">
    <property type="entry name" value="PA1994-like"/>
    <property type="match status" value="1"/>
</dbReference>
<keyword evidence="2" id="KW-1185">Reference proteome</keyword>
<dbReference type="AlphaFoldDB" id="A0A158BPU4"/>
<dbReference type="RefSeq" id="WP_061169173.1">
    <property type="nucleotide sequence ID" value="NZ_FCOA02000013.1"/>
</dbReference>
<organism evidence="1 2">
    <name type="scientific">Caballeronia hypogeia</name>
    <dbReference type="NCBI Taxonomy" id="1777140"/>
    <lineage>
        <taxon>Bacteria</taxon>
        <taxon>Pseudomonadati</taxon>
        <taxon>Pseudomonadota</taxon>
        <taxon>Betaproteobacteria</taxon>
        <taxon>Burkholderiales</taxon>
        <taxon>Burkholderiaceae</taxon>
        <taxon>Caballeronia</taxon>
    </lineage>
</organism>
<dbReference type="STRING" id="1777140.AWB79_04025"/>
<accession>A0A158BPU4</accession>
<protein>
    <submittedName>
        <fullName evidence="1">Transcriptional regulator</fullName>
    </submittedName>
</protein>
<evidence type="ECO:0000313" key="1">
    <source>
        <dbReference type="EMBL" id="SAK72010.1"/>
    </source>
</evidence>
<reference evidence="1" key="1">
    <citation type="submission" date="2016-01" db="EMBL/GenBank/DDBJ databases">
        <authorList>
            <person name="Peeters C."/>
        </authorList>
    </citation>
    <scope>NUCLEOTIDE SEQUENCE</scope>
    <source>
        <strain evidence="1">LMG 29322</strain>
    </source>
</reference>
<dbReference type="InterPro" id="IPR009467">
    <property type="entry name" value="Glycolipid-bd_prot_put"/>
</dbReference>
<dbReference type="Proteomes" id="UP000054851">
    <property type="component" value="Unassembled WGS sequence"/>
</dbReference>
<dbReference type="OrthoDB" id="9814791at2"/>
<evidence type="ECO:0000313" key="2">
    <source>
        <dbReference type="Proteomes" id="UP000054851"/>
    </source>
</evidence>
<gene>
    <name evidence="1" type="ORF">AWB79_04025</name>
</gene>